<evidence type="ECO:0000256" key="12">
    <source>
        <dbReference type="SAM" id="Phobius"/>
    </source>
</evidence>
<dbReference type="PANTHER" id="PTHR31040:SF1">
    <property type="entry name" value="NURIM"/>
    <property type="match status" value="1"/>
</dbReference>
<evidence type="ECO:0000256" key="6">
    <source>
        <dbReference type="ARBA" id="ARBA00022679"/>
    </source>
</evidence>
<evidence type="ECO:0000256" key="1">
    <source>
        <dbReference type="ARBA" id="ARBA00002096"/>
    </source>
</evidence>
<name>A0A933LRV6_UNCTE</name>
<gene>
    <name evidence="13" type="ORF">HY730_10235</name>
</gene>
<comment type="similarity">
    <text evidence="3">Belongs to the nurim family.</text>
</comment>
<dbReference type="InterPro" id="IPR033580">
    <property type="entry name" value="Nurim-like"/>
</dbReference>
<feature type="transmembrane region" description="Helical" evidence="12">
    <location>
        <begin position="31"/>
        <end position="55"/>
    </location>
</feature>
<dbReference type="NCBIfam" id="NF045656">
    <property type="entry name" value="MeththiolMtaseMddA"/>
    <property type="match status" value="1"/>
</dbReference>
<evidence type="ECO:0000256" key="8">
    <source>
        <dbReference type="ARBA" id="ARBA00022692"/>
    </source>
</evidence>
<reference evidence="13" key="1">
    <citation type="submission" date="2020-07" db="EMBL/GenBank/DDBJ databases">
        <title>Huge and variable diversity of episymbiotic CPR bacteria and DPANN archaea in groundwater ecosystems.</title>
        <authorList>
            <person name="He C.Y."/>
            <person name="Keren R."/>
            <person name="Whittaker M."/>
            <person name="Farag I.F."/>
            <person name="Doudna J."/>
            <person name="Cate J.H.D."/>
            <person name="Banfield J.F."/>
        </authorList>
    </citation>
    <scope>NUCLEOTIDE SEQUENCE</scope>
    <source>
        <strain evidence="13">NC_groundwater_1482_Ag_S-0.65um_47_24</strain>
    </source>
</reference>
<dbReference type="InterPro" id="IPR007318">
    <property type="entry name" value="Phopholipid_MeTrfase"/>
</dbReference>
<dbReference type="PANTHER" id="PTHR31040">
    <property type="entry name" value="NURIM"/>
    <property type="match status" value="1"/>
</dbReference>
<keyword evidence="10 12" id="KW-0472">Membrane</keyword>
<dbReference type="GO" id="GO:0032259">
    <property type="term" value="P:methylation"/>
    <property type="evidence" value="ECO:0007669"/>
    <property type="project" value="UniProtKB-KW"/>
</dbReference>
<dbReference type="Gene3D" id="1.20.120.1630">
    <property type="match status" value="1"/>
</dbReference>
<feature type="transmembrane region" description="Helical" evidence="12">
    <location>
        <begin position="145"/>
        <end position="167"/>
    </location>
</feature>
<accession>A0A933LRV6</accession>
<dbReference type="GO" id="GO:0008168">
    <property type="term" value="F:methyltransferase activity"/>
    <property type="evidence" value="ECO:0007669"/>
    <property type="project" value="UniProtKB-KW"/>
</dbReference>
<evidence type="ECO:0000313" key="14">
    <source>
        <dbReference type="Proteomes" id="UP000772181"/>
    </source>
</evidence>
<evidence type="ECO:0000256" key="10">
    <source>
        <dbReference type="ARBA" id="ARBA00023136"/>
    </source>
</evidence>
<dbReference type="EC" id="2.1.1.334" evidence="4"/>
<comment type="caution">
    <text evidence="13">The sequence shown here is derived from an EMBL/GenBank/DDBJ whole genome shotgun (WGS) entry which is preliminary data.</text>
</comment>
<feature type="transmembrane region" description="Helical" evidence="12">
    <location>
        <begin position="115"/>
        <end position="133"/>
    </location>
</feature>
<evidence type="ECO:0000256" key="4">
    <source>
        <dbReference type="ARBA" id="ARBA00012149"/>
    </source>
</evidence>
<comment type="catalytic activity">
    <reaction evidence="11">
        <text>methanethiol + S-adenosyl-L-methionine = dimethyl sulfide + S-adenosyl-L-homocysteine + H(+)</text>
        <dbReference type="Rhea" id="RHEA:50428"/>
        <dbReference type="ChEBI" id="CHEBI:15378"/>
        <dbReference type="ChEBI" id="CHEBI:16007"/>
        <dbReference type="ChEBI" id="CHEBI:17437"/>
        <dbReference type="ChEBI" id="CHEBI:57856"/>
        <dbReference type="ChEBI" id="CHEBI:59789"/>
        <dbReference type="EC" id="2.1.1.334"/>
    </reaction>
</comment>
<keyword evidence="6" id="KW-0808">Transferase</keyword>
<evidence type="ECO:0000313" key="13">
    <source>
        <dbReference type="EMBL" id="MBI4596732.1"/>
    </source>
</evidence>
<organism evidence="13 14">
    <name type="scientific">Tectimicrobiota bacterium</name>
    <dbReference type="NCBI Taxonomy" id="2528274"/>
    <lineage>
        <taxon>Bacteria</taxon>
        <taxon>Pseudomonadati</taxon>
        <taxon>Nitrospinota/Tectimicrobiota group</taxon>
        <taxon>Candidatus Tectimicrobiota</taxon>
    </lineage>
</organism>
<evidence type="ECO:0000256" key="2">
    <source>
        <dbReference type="ARBA" id="ARBA00004127"/>
    </source>
</evidence>
<keyword evidence="9 12" id="KW-1133">Transmembrane helix</keyword>
<feature type="transmembrane region" description="Helical" evidence="12">
    <location>
        <begin position="200"/>
        <end position="216"/>
    </location>
</feature>
<keyword evidence="7" id="KW-0949">S-adenosyl-L-methionine</keyword>
<dbReference type="AlphaFoldDB" id="A0A933LRV6"/>
<evidence type="ECO:0000256" key="11">
    <source>
        <dbReference type="ARBA" id="ARBA00048134"/>
    </source>
</evidence>
<dbReference type="Pfam" id="PF04191">
    <property type="entry name" value="PEMT"/>
    <property type="match status" value="1"/>
</dbReference>
<keyword evidence="8 12" id="KW-0812">Transmembrane</keyword>
<dbReference type="Proteomes" id="UP000772181">
    <property type="component" value="Unassembled WGS sequence"/>
</dbReference>
<evidence type="ECO:0000256" key="5">
    <source>
        <dbReference type="ARBA" id="ARBA00022603"/>
    </source>
</evidence>
<feature type="transmembrane region" description="Helical" evidence="12">
    <location>
        <begin position="75"/>
        <end position="94"/>
    </location>
</feature>
<dbReference type="InterPro" id="IPR054700">
    <property type="entry name" value="MddA"/>
</dbReference>
<proteinExistence type="inferred from homology"/>
<dbReference type="GO" id="GO:0016020">
    <property type="term" value="C:membrane"/>
    <property type="evidence" value="ECO:0007669"/>
    <property type="project" value="UniProtKB-SubCell"/>
</dbReference>
<dbReference type="EMBL" id="JACQWF010000438">
    <property type="protein sequence ID" value="MBI4596732.1"/>
    <property type="molecule type" value="Genomic_DNA"/>
</dbReference>
<evidence type="ECO:0000256" key="7">
    <source>
        <dbReference type="ARBA" id="ARBA00022691"/>
    </source>
</evidence>
<keyword evidence="5" id="KW-0489">Methyltransferase</keyword>
<feature type="transmembrane region" description="Helical" evidence="12">
    <location>
        <begin position="222"/>
        <end position="240"/>
    </location>
</feature>
<comment type="function">
    <text evidence="1">Catalyzes the methylation of methanethiol (MeSH) to yield dimethylsulphide (DMS).</text>
</comment>
<evidence type="ECO:0000256" key="3">
    <source>
        <dbReference type="ARBA" id="ARBA00010631"/>
    </source>
</evidence>
<evidence type="ECO:0000256" key="9">
    <source>
        <dbReference type="ARBA" id="ARBA00022989"/>
    </source>
</evidence>
<comment type="subcellular location">
    <subcellularLocation>
        <location evidence="2">Endomembrane system</location>
        <topology evidence="2">Multi-pass membrane protein</topology>
    </subcellularLocation>
</comment>
<sequence length="277" mass="32459">MSTLVKDGGRIDEKKEARLESSGLETGRGRLPALIFGVFSYIIFLYVFVYAIGFVGNMGVPKSIDSGVKETFGKALLVDFFLILLFGLQHSLMARQGFKRRWKQIIPPAIERSTYVLLASLLLALLFWQWRPILNPVWSLEGPVARYLMVGLFWLGWILVLISSFMIDHFELFGLRQVYNYWRGRETPPFQFKKEGPYRYIRHPIMLGFIMAFWATPGMTLGHFIFAVSTTIYILIGIRFEERELLKTFGKEYDEYRREVPMLLPTWRRSSLFRKRR</sequence>
<protein>
    <recommendedName>
        <fullName evidence="4">methanethiol S-methyltransferase</fullName>
        <ecNumber evidence="4">2.1.1.334</ecNumber>
    </recommendedName>
</protein>